<protein>
    <submittedName>
        <fullName evidence="1">Uncharacterized protein</fullName>
    </submittedName>
</protein>
<accession>A0A428JQ32</accession>
<evidence type="ECO:0000313" key="1">
    <source>
        <dbReference type="EMBL" id="RSK35477.1"/>
    </source>
</evidence>
<evidence type="ECO:0000313" key="2">
    <source>
        <dbReference type="Proteomes" id="UP000280066"/>
    </source>
</evidence>
<name>A0A428JQ32_9BACT</name>
<keyword evidence="2" id="KW-1185">Reference proteome</keyword>
<dbReference type="EMBL" id="RWIS01000003">
    <property type="protein sequence ID" value="RSK35477.1"/>
    <property type="molecule type" value="Genomic_DNA"/>
</dbReference>
<dbReference type="AlphaFoldDB" id="A0A428JQ32"/>
<gene>
    <name evidence="1" type="ORF">EI290_07205</name>
</gene>
<comment type="caution">
    <text evidence="1">The sequence shown here is derived from an EMBL/GenBank/DDBJ whole genome shotgun (WGS) entry which is preliminary data.</text>
</comment>
<dbReference type="Proteomes" id="UP000280066">
    <property type="component" value="Unassembled WGS sequence"/>
</dbReference>
<proteinExistence type="predicted"/>
<dbReference type="OrthoDB" id="797474at2"/>
<dbReference type="RefSeq" id="WP_125428165.1">
    <property type="nucleotide sequence ID" value="NZ_RWIS01000003.1"/>
</dbReference>
<organism evidence="1 2">
    <name type="scientific">Hymenobacter metallilatus</name>
    <dbReference type="NCBI Taxonomy" id="2493666"/>
    <lineage>
        <taxon>Bacteria</taxon>
        <taxon>Pseudomonadati</taxon>
        <taxon>Bacteroidota</taxon>
        <taxon>Cytophagia</taxon>
        <taxon>Cytophagales</taxon>
        <taxon>Hymenobacteraceae</taxon>
        <taxon>Hymenobacter</taxon>
    </lineage>
</organism>
<reference evidence="1 2" key="1">
    <citation type="submission" date="2018-12" db="EMBL/GenBank/DDBJ databases">
        <authorList>
            <person name="Feng G."/>
            <person name="Zhu H."/>
        </authorList>
    </citation>
    <scope>NUCLEOTIDE SEQUENCE [LARGE SCALE GENOMIC DNA]</scope>
    <source>
        <strain evidence="1 2">9PBR-2</strain>
    </source>
</reference>
<sequence length="162" mass="18504">MTILLENPPQFRWQTDMDNLLPAIRQQVEELNWVISNLQCWHLKDFVPTVADWEKQQENSYIVIPGKILYDVMVNQGIQIVWGVFCGIAGEVPELSFDEIPYADGNRELWTEPESLQLAAAALEIVCFDSSVTIVKFRNEELGCQFLDAFPDGQVLRTTAVE</sequence>